<organism evidence="2 3">
    <name type="scientific">Ambrosia artemisiifolia</name>
    <name type="common">Common ragweed</name>
    <dbReference type="NCBI Taxonomy" id="4212"/>
    <lineage>
        <taxon>Eukaryota</taxon>
        <taxon>Viridiplantae</taxon>
        <taxon>Streptophyta</taxon>
        <taxon>Embryophyta</taxon>
        <taxon>Tracheophyta</taxon>
        <taxon>Spermatophyta</taxon>
        <taxon>Magnoliopsida</taxon>
        <taxon>eudicotyledons</taxon>
        <taxon>Gunneridae</taxon>
        <taxon>Pentapetalae</taxon>
        <taxon>asterids</taxon>
        <taxon>campanulids</taxon>
        <taxon>Asterales</taxon>
        <taxon>Asteraceae</taxon>
        <taxon>Asteroideae</taxon>
        <taxon>Heliantheae alliance</taxon>
        <taxon>Heliantheae</taxon>
        <taxon>Ambrosia</taxon>
    </lineage>
</organism>
<evidence type="ECO:0000256" key="1">
    <source>
        <dbReference type="ARBA" id="ARBA00006974"/>
    </source>
</evidence>
<dbReference type="AlphaFoldDB" id="A0AAD5CES4"/>
<name>A0AAD5CES4_AMBAR</name>
<accession>A0AAD5CES4</accession>
<dbReference type="EMBL" id="JAMZMK010008543">
    <property type="protein sequence ID" value="KAI7739935.1"/>
    <property type="molecule type" value="Genomic_DNA"/>
</dbReference>
<keyword evidence="3" id="KW-1185">Reference proteome</keyword>
<proteinExistence type="inferred from homology"/>
<protein>
    <submittedName>
        <fullName evidence="2">Uncharacterized protein</fullName>
    </submittedName>
</protein>
<gene>
    <name evidence="2" type="ORF">M8C21_029337</name>
</gene>
<dbReference type="Proteomes" id="UP001206925">
    <property type="component" value="Unassembled WGS sequence"/>
</dbReference>
<evidence type="ECO:0000313" key="2">
    <source>
        <dbReference type="EMBL" id="KAI7739935.1"/>
    </source>
</evidence>
<dbReference type="GO" id="GO:0009733">
    <property type="term" value="P:response to auxin"/>
    <property type="evidence" value="ECO:0007669"/>
    <property type="project" value="InterPro"/>
</dbReference>
<comment type="similarity">
    <text evidence="1">Belongs to the ARG7 family.</text>
</comment>
<comment type="caution">
    <text evidence="2">The sequence shown here is derived from an EMBL/GenBank/DDBJ whole genome shotgun (WGS) entry which is preliminary data.</text>
</comment>
<dbReference type="InterPro" id="IPR003676">
    <property type="entry name" value="SAUR_fam"/>
</dbReference>
<evidence type="ECO:0000313" key="3">
    <source>
        <dbReference type="Proteomes" id="UP001206925"/>
    </source>
</evidence>
<dbReference type="PANTHER" id="PTHR31929">
    <property type="entry name" value="SAUR-LIKE AUXIN-RESPONSIVE PROTEIN FAMILY-RELATED"/>
    <property type="match status" value="1"/>
</dbReference>
<sequence>MLHNIAYFNFPRDFLLVGLHKFPEIIYIKLALGRYQSSSPVIDVPKGHFSVYVEDEFGYAHPMGCLTFPCKEETFHDLTENIQLT</sequence>
<reference evidence="2" key="1">
    <citation type="submission" date="2022-06" db="EMBL/GenBank/DDBJ databases">
        <title>Uncovering the hologenomic basis of an extraordinary plant invasion.</title>
        <authorList>
            <person name="Bieker V.C."/>
            <person name="Martin M.D."/>
            <person name="Gilbert T."/>
            <person name="Hodgins K."/>
            <person name="Battlay P."/>
            <person name="Petersen B."/>
            <person name="Wilson J."/>
        </authorList>
    </citation>
    <scope>NUCLEOTIDE SEQUENCE</scope>
    <source>
        <strain evidence="2">AA19_3_7</strain>
        <tissue evidence="2">Leaf</tissue>
    </source>
</reference>